<dbReference type="InterPro" id="IPR011006">
    <property type="entry name" value="CheY-like_superfamily"/>
</dbReference>
<dbReference type="GO" id="GO:0000156">
    <property type="term" value="F:phosphorelay response regulator activity"/>
    <property type="evidence" value="ECO:0007669"/>
    <property type="project" value="TreeGrafter"/>
</dbReference>
<evidence type="ECO:0000256" key="2">
    <source>
        <dbReference type="PROSITE-ProRule" id="PRU00169"/>
    </source>
</evidence>
<dbReference type="Pfam" id="PF00072">
    <property type="entry name" value="Response_reg"/>
    <property type="match status" value="1"/>
</dbReference>
<evidence type="ECO:0000313" key="7">
    <source>
        <dbReference type="Proteomes" id="UP000823889"/>
    </source>
</evidence>
<reference evidence="6" key="1">
    <citation type="journal article" date="2021" name="PeerJ">
        <title>Extensive microbial diversity within the chicken gut microbiome revealed by metagenomics and culture.</title>
        <authorList>
            <person name="Gilroy R."/>
            <person name="Ravi A."/>
            <person name="Getino M."/>
            <person name="Pursley I."/>
            <person name="Horton D.L."/>
            <person name="Alikhan N.F."/>
            <person name="Baker D."/>
            <person name="Gharbi K."/>
            <person name="Hall N."/>
            <person name="Watson M."/>
            <person name="Adriaenssens E.M."/>
            <person name="Foster-Nyarko E."/>
            <person name="Jarju S."/>
            <person name="Secka A."/>
            <person name="Antonio M."/>
            <person name="Oren A."/>
            <person name="Chaudhuri R.R."/>
            <person name="La Ragione R."/>
            <person name="Hildebrand F."/>
            <person name="Pallen M.J."/>
        </authorList>
    </citation>
    <scope>NUCLEOTIDE SEQUENCE</scope>
    <source>
        <strain evidence="6">9264</strain>
    </source>
</reference>
<feature type="modified residue" description="4-aspartylphosphate" evidence="2">
    <location>
        <position position="58"/>
    </location>
</feature>
<dbReference type="PROSITE" id="PS51755">
    <property type="entry name" value="OMPR_PHOB"/>
    <property type="match status" value="1"/>
</dbReference>
<evidence type="ECO:0000256" key="1">
    <source>
        <dbReference type="ARBA" id="ARBA00023125"/>
    </source>
</evidence>
<dbReference type="Gene3D" id="1.10.10.10">
    <property type="entry name" value="Winged helix-like DNA-binding domain superfamily/Winged helix DNA-binding domain"/>
    <property type="match status" value="1"/>
</dbReference>
<dbReference type="AlphaFoldDB" id="A0A9D2U955"/>
<dbReference type="InterPro" id="IPR001789">
    <property type="entry name" value="Sig_transdc_resp-reg_receiver"/>
</dbReference>
<feature type="domain" description="Response regulatory" evidence="4">
    <location>
        <begin position="8"/>
        <end position="123"/>
    </location>
</feature>
<dbReference type="GO" id="GO:0000976">
    <property type="term" value="F:transcription cis-regulatory region binding"/>
    <property type="evidence" value="ECO:0007669"/>
    <property type="project" value="TreeGrafter"/>
</dbReference>
<accession>A0A9D2U955</accession>
<keyword evidence="2" id="KW-0597">Phosphoprotein</keyword>
<protein>
    <submittedName>
        <fullName evidence="6">Response regulator transcription factor</fullName>
    </submittedName>
</protein>
<dbReference type="PANTHER" id="PTHR48111">
    <property type="entry name" value="REGULATOR OF RPOS"/>
    <property type="match status" value="1"/>
</dbReference>
<dbReference type="GO" id="GO:0005829">
    <property type="term" value="C:cytosol"/>
    <property type="evidence" value="ECO:0007669"/>
    <property type="project" value="TreeGrafter"/>
</dbReference>
<dbReference type="GO" id="GO:0006355">
    <property type="term" value="P:regulation of DNA-templated transcription"/>
    <property type="evidence" value="ECO:0007669"/>
    <property type="project" value="InterPro"/>
</dbReference>
<dbReference type="InterPro" id="IPR036388">
    <property type="entry name" value="WH-like_DNA-bd_sf"/>
</dbReference>
<dbReference type="InterPro" id="IPR001867">
    <property type="entry name" value="OmpR/PhoB-type_DNA-bd"/>
</dbReference>
<dbReference type="Gene3D" id="3.40.50.2300">
    <property type="match status" value="1"/>
</dbReference>
<dbReference type="Pfam" id="PF00486">
    <property type="entry name" value="Trans_reg_C"/>
    <property type="match status" value="1"/>
</dbReference>
<feature type="DNA-binding region" description="OmpR/PhoB-type" evidence="3">
    <location>
        <begin position="139"/>
        <end position="237"/>
    </location>
</feature>
<keyword evidence="1 3" id="KW-0238">DNA-binding</keyword>
<dbReference type="SMART" id="SM00862">
    <property type="entry name" value="Trans_reg_C"/>
    <property type="match status" value="1"/>
</dbReference>
<organism evidence="6 7">
    <name type="scientific">Candidatus Paenalcaligenes intestinipullorum</name>
    <dbReference type="NCBI Taxonomy" id="2838718"/>
    <lineage>
        <taxon>Bacteria</taxon>
        <taxon>Pseudomonadati</taxon>
        <taxon>Pseudomonadota</taxon>
        <taxon>Betaproteobacteria</taxon>
        <taxon>Burkholderiales</taxon>
        <taxon>Alcaligenaceae</taxon>
        <taxon>Paenalcaligenes</taxon>
    </lineage>
</organism>
<dbReference type="Proteomes" id="UP000823889">
    <property type="component" value="Unassembled WGS sequence"/>
</dbReference>
<dbReference type="SUPFAM" id="SSF46894">
    <property type="entry name" value="C-terminal effector domain of the bipartite response regulators"/>
    <property type="match status" value="1"/>
</dbReference>
<evidence type="ECO:0000259" key="5">
    <source>
        <dbReference type="PROSITE" id="PS51755"/>
    </source>
</evidence>
<dbReference type="SMART" id="SM00448">
    <property type="entry name" value="REC"/>
    <property type="match status" value="1"/>
</dbReference>
<dbReference type="PANTHER" id="PTHR48111:SF58">
    <property type="entry name" value="TORCAD OPERON TRANSCRIPTIONAL REGULATORY PROTEIN TORR"/>
    <property type="match status" value="1"/>
</dbReference>
<sequence length="243" mass="27180">MFAGLTTPIIVVDDDPVARHRLTAYLHKEHAHVLCADDGVQLTQLLSVTTDVKLVFLDINLPGEDGFSLTAKLRAQYPQLGIILVSSRHSDVDQIVGLELGADDYIIKPYDARLLLARTRAVLRRLGASAQRAPKPTGAHDYYLGDWRFQLAQRQLQHVDGTIRTLTRGEHQLLILLCEHAGQVVSRERLAQAIGEGQSADSRSLDVLIRRLRRKLDHDPTESCIVTVRGEGYRIRQCEPNTL</sequence>
<dbReference type="PROSITE" id="PS50110">
    <property type="entry name" value="RESPONSE_REGULATORY"/>
    <property type="match status" value="1"/>
</dbReference>
<dbReference type="InterPro" id="IPR039420">
    <property type="entry name" value="WalR-like"/>
</dbReference>
<dbReference type="GO" id="GO:0032993">
    <property type="term" value="C:protein-DNA complex"/>
    <property type="evidence" value="ECO:0007669"/>
    <property type="project" value="TreeGrafter"/>
</dbReference>
<dbReference type="InterPro" id="IPR016032">
    <property type="entry name" value="Sig_transdc_resp-reg_C-effctor"/>
</dbReference>
<dbReference type="Gene3D" id="6.10.250.690">
    <property type="match status" value="1"/>
</dbReference>
<comment type="caution">
    <text evidence="6">The sequence shown here is derived from an EMBL/GenBank/DDBJ whole genome shotgun (WGS) entry which is preliminary data.</text>
</comment>
<dbReference type="EMBL" id="DWUQ01000133">
    <property type="protein sequence ID" value="HJD44642.1"/>
    <property type="molecule type" value="Genomic_DNA"/>
</dbReference>
<reference evidence="6" key="2">
    <citation type="submission" date="2021-04" db="EMBL/GenBank/DDBJ databases">
        <authorList>
            <person name="Gilroy R."/>
        </authorList>
    </citation>
    <scope>NUCLEOTIDE SEQUENCE</scope>
    <source>
        <strain evidence="6">9264</strain>
    </source>
</reference>
<dbReference type="SUPFAM" id="SSF52172">
    <property type="entry name" value="CheY-like"/>
    <property type="match status" value="1"/>
</dbReference>
<gene>
    <name evidence="6" type="ORF">H9906_06405</name>
</gene>
<evidence type="ECO:0000256" key="3">
    <source>
        <dbReference type="PROSITE-ProRule" id="PRU01091"/>
    </source>
</evidence>
<proteinExistence type="predicted"/>
<dbReference type="CDD" id="cd00383">
    <property type="entry name" value="trans_reg_C"/>
    <property type="match status" value="1"/>
</dbReference>
<name>A0A9D2U955_9BURK</name>
<evidence type="ECO:0000259" key="4">
    <source>
        <dbReference type="PROSITE" id="PS50110"/>
    </source>
</evidence>
<feature type="domain" description="OmpR/PhoB-type" evidence="5">
    <location>
        <begin position="139"/>
        <end position="237"/>
    </location>
</feature>
<evidence type="ECO:0000313" key="6">
    <source>
        <dbReference type="EMBL" id="HJD44642.1"/>
    </source>
</evidence>